<dbReference type="Proteomes" id="UP000494256">
    <property type="component" value="Unassembled WGS sequence"/>
</dbReference>
<comment type="caution">
    <text evidence="2">The sequence shown here is derived from an EMBL/GenBank/DDBJ whole genome shotgun (WGS) entry which is preliminary data.</text>
</comment>
<dbReference type="Gene3D" id="3.60.10.10">
    <property type="entry name" value="Endonuclease/exonuclease/phosphatase"/>
    <property type="match status" value="1"/>
</dbReference>
<protein>
    <recommendedName>
        <fullName evidence="1">Endonuclease/exonuclease/phosphatase domain-containing protein</fullName>
    </recommendedName>
</protein>
<dbReference type="EMBL" id="CADEBD010000314">
    <property type="protein sequence ID" value="CAB3243057.1"/>
    <property type="molecule type" value="Genomic_DNA"/>
</dbReference>
<gene>
    <name evidence="2" type="ORF">APLA_LOCUS10209</name>
</gene>
<name>A0A8S1A7I3_ARCPL</name>
<organism evidence="2 3">
    <name type="scientific">Arctia plantaginis</name>
    <name type="common">Wood tiger moth</name>
    <name type="synonym">Phalaena plantaginis</name>
    <dbReference type="NCBI Taxonomy" id="874455"/>
    <lineage>
        <taxon>Eukaryota</taxon>
        <taxon>Metazoa</taxon>
        <taxon>Ecdysozoa</taxon>
        <taxon>Arthropoda</taxon>
        <taxon>Hexapoda</taxon>
        <taxon>Insecta</taxon>
        <taxon>Pterygota</taxon>
        <taxon>Neoptera</taxon>
        <taxon>Endopterygota</taxon>
        <taxon>Lepidoptera</taxon>
        <taxon>Glossata</taxon>
        <taxon>Ditrysia</taxon>
        <taxon>Noctuoidea</taxon>
        <taxon>Erebidae</taxon>
        <taxon>Arctiinae</taxon>
        <taxon>Arctia</taxon>
    </lineage>
</organism>
<dbReference type="AlphaFoldDB" id="A0A8S1A7I3"/>
<dbReference type="SUPFAM" id="SSF56219">
    <property type="entry name" value="DNase I-like"/>
    <property type="match status" value="1"/>
</dbReference>
<dbReference type="InterPro" id="IPR005135">
    <property type="entry name" value="Endo/exonuclease/phosphatase"/>
</dbReference>
<accession>A0A8S1A7I3</accession>
<dbReference type="Pfam" id="PF03372">
    <property type="entry name" value="Exo_endo_phos"/>
    <property type="match status" value="1"/>
</dbReference>
<proteinExistence type="predicted"/>
<dbReference type="GO" id="GO:0003824">
    <property type="term" value="F:catalytic activity"/>
    <property type="evidence" value="ECO:0007669"/>
    <property type="project" value="InterPro"/>
</dbReference>
<feature type="domain" description="Endonuclease/exonuclease/phosphatase" evidence="1">
    <location>
        <begin position="37"/>
        <end position="172"/>
    </location>
</feature>
<evidence type="ECO:0000313" key="3">
    <source>
        <dbReference type="Proteomes" id="UP000494256"/>
    </source>
</evidence>
<sequence length="179" mass="20454">MPHIGEDLDSFEIDCHLINEAEQYEVILTHSYNLKILTLNIRSITKNFDNLLIAIKRMRVNLDILCLMEYWLNDNTTVPQIPGYTSYNTTKFSNQNGGVVVNVRDLWNAVSKEPILEDANSVIIEIPNVVTIFAVYRSPSCRRADNFLNSLDTNLALYDDRRPFILTGDININIGNMSD</sequence>
<evidence type="ECO:0000259" key="1">
    <source>
        <dbReference type="Pfam" id="PF03372"/>
    </source>
</evidence>
<evidence type="ECO:0000313" key="2">
    <source>
        <dbReference type="EMBL" id="CAB3243057.1"/>
    </source>
</evidence>
<reference evidence="2 3" key="1">
    <citation type="submission" date="2020-04" db="EMBL/GenBank/DDBJ databases">
        <authorList>
            <person name="Wallbank WR R."/>
            <person name="Pardo Diaz C."/>
            <person name="Kozak K."/>
            <person name="Martin S."/>
            <person name="Jiggins C."/>
            <person name="Moest M."/>
            <person name="Warren A I."/>
            <person name="Byers J.R.P. K."/>
            <person name="Montejo-Kovacevich G."/>
            <person name="Yen C E."/>
        </authorList>
    </citation>
    <scope>NUCLEOTIDE SEQUENCE [LARGE SCALE GENOMIC DNA]</scope>
</reference>
<dbReference type="InterPro" id="IPR036691">
    <property type="entry name" value="Endo/exonu/phosph_ase_sf"/>
</dbReference>